<dbReference type="SUPFAM" id="SSF53790">
    <property type="entry name" value="Tetrapyrrole methylase"/>
    <property type="match status" value="1"/>
</dbReference>
<comment type="caution">
    <text evidence="10">The sequence shown here is derived from an EMBL/GenBank/DDBJ whole genome shotgun (WGS) entry which is preliminary data.</text>
</comment>
<evidence type="ECO:0000256" key="6">
    <source>
        <dbReference type="ARBA" id="ARBA00023244"/>
    </source>
</evidence>
<dbReference type="InterPro" id="IPR003043">
    <property type="entry name" value="Uropor_MeTrfase_CS"/>
</dbReference>
<keyword evidence="3 8" id="KW-0489">Methyltransferase</keyword>
<feature type="domain" description="Tetrapyrrole methylase" evidence="9">
    <location>
        <begin position="6"/>
        <end position="214"/>
    </location>
</feature>
<dbReference type="Pfam" id="PF00590">
    <property type="entry name" value="TP_methylase"/>
    <property type="match status" value="1"/>
</dbReference>
<accession>A0ABS7ABJ3</accession>
<dbReference type="Gene3D" id="3.30.950.10">
    <property type="entry name" value="Methyltransferase, Cobalt-precorrin-4 Transmethylase, Domain 2"/>
    <property type="match status" value="1"/>
</dbReference>
<keyword evidence="4 8" id="KW-0808">Transferase</keyword>
<evidence type="ECO:0000313" key="11">
    <source>
        <dbReference type="Proteomes" id="UP001196565"/>
    </source>
</evidence>
<dbReference type="CDD" id="cd11642">
    <property type="entry name" value="SUMT"/>
    <property type="match status" value="1"/>
</dbReference>
<keyword evidence="5" id="KW-0949">S-adenosyl-L-methionine</keyword>
<evidence type="ECO:0000256" key="2">
    <source>
        <dbReference type="ARBA" id="ARBA00012162"/>
    </source>
</evidence>
<protein>
    <recommendedName>
        <fullName evidence="2">uroporphyrinogen-III C-methyltransferase</fullName>
        <ecNumber evidence="2">2.1.1.107</ecNumber>
    </recommendedName>
</protein>
<reference evidence="10 11" key="1">
    <citation type="submission" date="2021-07" db="EMBL/GenBank/DDBJ databases">
        <authorList>
            <person name="So Y."/>
        </authorList>
    </citation>
    <scope>NUCLEOTIDE SEQUENCE [LARGE SCALE GENOMIC DNA]</scope>
    <source>
        <strain evidence="10 11">HJA6</strain>
    </source>
</reference>
<comment type="pathway">
    <text evidence="7">Porphyrin-containing compound metabolism; siroheme biosynthesis; precorrin-2 from uroporphyrinogen III: step 1/1.</text>
</comment>
<dbReference type="GO" id="GO:0032259">
    <property type="term" value="P:methylation"/>
    <property type="evidence" value="ECO:0007669"/>
    <property type="project" value="UniProtKB-KW"/>
</dbReference>
<dbReference type="InterPro" id="IPR050161">
    <property type="entry name" value="Siro_Cobalamin_biosynth"/>
</dbReference>
<evidence type="ECO:0000259" key="9">
    <source>
        <dbReference type="Pfam" id="PF00590"/>
    </source>
</evidence>
<dbReference type="InterPro" id="IPR035996">
    <property type="entry name" value="4pyrrol_Methylase_sf"/>
</dbReference>
<sequence length="250" mass="25835">MTGRAYLVGAGPGDVELLTLKAARLIAAADVVLYDKLVGPGILALARPGARMLDVGKRCGRHSMHQAAINRLICTHARAGRMVVRLKGGDPFVFGRGGEELESLREAGVPVEVVPGITTALAVGAQLQVPLTHRGVARSLHLLTAHTRDETLPDHDWAALARSGTLAIYMGARTLPALSARLLAAGMCPRTPAIAVQSATLPEERRIPGTLADIAARVAAESGDGPTMVLIGEVAAMAATQAASAFAVAA</sequence>
<dbReference type="EC" id="2.1.1.107" evidence="2"/>
<evidence type="ECO:0000256" key="5">
    <source>
        <dbReference type="ARBA" id="ARBA00022691"/>
    </source>
</evidence>
<dbReference type="Gene3D" id="3.40.1010.10">
    <property type="entry name" value="Cobalt-precorrin-4 Transmethylase, Domain 1"/>
    <property type="match status" value="1"/>
</dbReference>
<keyword evidence="11" id="KW-1185">Reference proteome</keyword>
<dbReference type="GO" id="GO:0004851">
    <property type="term" value="F:uroporphyrin-III C-methyltransferase activity"/>
    <property type="evidence" value="ECO:0007669"/>
    <property type="project" value="UniProtKB-EC"/>
</dbReference>
<dbReference type="InterPro" id="IPR000878">
    <property type="entry name" value="4pyrrol_Mease"/>
</dbReference>
<dbReference type="PROSITE" id="PS00840">
    <property type="entry name" value="SUMT_2"/>
    <property type="match status" value="1"/>
</dbReference>
<dbReference type="NCBIfam" id="NF004790">
    <property type="entry name" value="PRK06136.1"/>
    <property type="match status" value="1"/>
</dbReference>
<evidence type="ECO:0000256" key="1">
    <source>
        <dbReference type="ARBA" id="ARBA00005879"/>
    </source>
</evidence>
<evidence type="ECO:0000313" key="10">
    <source>
        <dbReference type="EMBL" id="MBW6399152.1"/>
    </source>
</evidence>
<proteinExistence type="inferred from homology"/>
<dbReference type="NCBIfam" id="TIGR01469">
    <property type="entry name" value="cobA_cysG_Cterm"/>
    <property type="match status" value="1"/>
</dbReference>
<dbReference type="InterPro" id="IPR014776">
    <property type="entry name" value="4pyrrole_Mease_sub2"/>
</dbReference>
<evidence type="ECO:0000256" key="8">
    <source>
        <dbReference type="RuleBase" id="RU003960"/>
    </source>
</evidence>
<dbReference type="PROSITE" id="PS00839">
    <property type="entry name" value="SUMT_1"/>
    <property type="match status" value="1"/>
</dbReference>
<dbReference type="Proteomes" id="UP001196565">
    <property type="component" value="Unassembled WGS sequence"/>
</dbReference>
<evidence type="ECO:0000256" key="3">
    <source>
        <dbReference type="ARBA" id="ARBA00022603"/>
    </source>
</evidence>
<organism evidence="10 11">
    <name type="scientific">Roseomonas alba</name>
    <dbReference type="NCBI Taxonomy" id="2846776"/>
    <lineage>
        <taxon>Bacteria</taxon>
        <taxon>Pseudomonadati</taxon>
        <taxon>Pseudomonadota</taxon>
        <taxon>Alphaproteobacteria</taxon>
        <taxon>Acetobacterales</taxon>
        <taxon>Roseomonadaceae</taxon>
        <taxon>Roseomonas</taxon>
    </lineage>
</organism>
<dbReference type="PANTHER" id="PTHR45790:SF3">
    <property type="entry name" value="S-ADENOSYL-L-METHIONINE-DEPENDENT UROPORPHYRINOGEN III METHYLTRANSFERASE, CHLOROPLASTIC"/>
    <property type="match status" value="1"/>
</dbReference>
<comment type="similarity">
    <text evidence="1 8">Belongs to the precorrin methyltransferase family.</text>
</comment>
<gene>
    <name evidence="10" type="primary">cobA</name>
    <name evidence="10" type="ORF">KPL78_14920</name>
</gene>
<name>A0ABS7ABJ3_9PROT</name>
<dbReference type="RefSeq" id="WP_219763770.1">
    <property type="nucleotide sequence ID" value="NZ_JAHYBZ010000005.1"/>
</dbReference>
<dbReference type="InterPro" id="IPR014777">
    <property type="entry name" value="4pyrrole_Mease_sub1"/>
</dbReference>
<dbReference type="PANTHER" id="PTHR45790">
    <property type="entry name" value="SIROHEME SYNTHASE-RELATED"/>
    <property type="match status" value="1"/>
</dbReference>
<evidence type="ECO:0000256" key="7">
    <source>
        <dbReference type="ARBA" id="ARBA00025705"/>
    </source>
</evidence>
<dbReference type="EMBL" id="JAHYBZ010000005">
    <property type="protein sequence ID" value="MBW6399152.1"/>
    <property type="molecule type" value="Genomic_DNA"/>
</dbReference>
<evidence type="ECO:0000256" key="4">
    <source>
        <dbReference type="ARBA" id="ARBA00022679"/>
    </source>
</evidence>
<keyword evidence="6" id="KW-0627">Porphyrin biosynthesis</keyword>
<dbReference type="InterPro" id="IPR006366">
    <property type="entry name" value="CobA/CysG_C"/>
</dbReference>